<evidence type="ECO:0000256" key="1">
    <source>
        <dbReference type="ARBA" id="ARBA00023015"/>
    </source>
</evidence>
<name>A0A2N3QYY3_9BIFI</name>
<evidence type="ECO:0000313" key="6">
    <source>
        <dbReference type="EMBL" id="PKU98429.1"/>
    </source>
</evidence>
<reference evidence="6 7" key="1">
    <citation type="submission" date="2017-10" db="EMBL/GenBank/DDBJ databases">
        <title>Bifidobacterium genomics.</title>
        <authorList>
            <person name="Lugli G.A."/>
            <person name="Milani C."/>
            <person name="Mancabelli L."/>
        </authorList>
    </citation>
    <scope>NUCLEOTIDE SEQUENCE [LARGE SCALE GENOMIC DNA]</scope>
    <source>
        <strain evidence="6 7">1744B</strain>
    </source>
</reference>
<dbReference type="SUPFAM" id="SSF46689">
    <property type="entry name" value="Homeodomain-like"/>
    <property type="match status" value="1"/>
</dbReference>
<evidence type="ECO:0000259" key="5">
    <source>
        <dbReference type="PROSITE" id="PS50977"/>
    </source>
</evidence>
<protein>
    <submittedName>
        <fullName evidence="6">TetR-type transcriptional regulator</fullName>
    </submittedName>
</protein>
<dbReference type="GeneID" id="89492741"/>
<evidence type="ECO:0000313" key="7">
    <source>
        <dbReference type="Proteomes" id="UP000233783"/>
    </source>
</evidence>
<dbReference type="PROSITE" id="PS50977">
    <property type="entry name" value="HTH_TETR_2"/>
    <property type="match status" value="1"/>
</dbReference>
<evidence type="ECO:0000256" key="2">
    <source>
        <dbReference type="ARBA" id="ARBA00023125"/>
    </source>
</evidence>
<comment type="caution">
    <text evidence="6">The sequence shown here is derived from an EMBL/GenBank/DDBJ whole genome shotgun (WGS) entry which is preliminary data.</text>
</comment>
<dbReference type="GO" id="GO:0000976">
    <property type="term" value="F:transcription cis-regulatory region binding"/>
    <property type="evidence" value="ECO:0007669"/>
    <property type="project" value="TreeGrafter"/>
</dbReference>
<dbReference type="RefSeq" id="WP_080699285.1">
    <property type="nucleotide sequence ID" value="NZ_JGZG01000002.1"/>
</dbReference>
<organism evidence="6 7">
    <name type="scientific">Bifidobacterium pseudolongum subsp. globosum</name>
    <dbReference type="NCBI Taxonomy" id="1690"/>
    <lineage>
        <taxon>Bacteria</taxon>
        <taxon>Bacillati</taxon>
        <taxon>Actinomycetota</taxon>
        <taxon>Actinomycetes</taxon>
        <taxon>Bifidobacteriales</taxon>
        <taxon>Bifidobacteriaceae</taxon>
        <taxon>Bifidobacterium</taxon>
    </lineage>
</organism>
<feature type="domain" description="HTH tetR-type" evidence="5">
    <location>
        <begin position="50"/>
        <end position="110"/>
    </location>
</feature>
<dbReference type="InterPro" id="IPR009057">
    <property type="entry name" value="Homeodomain-like_sf"/>
</dbReference>
<dbReference type="EMBL" id="PCHB01000003">
    <property type="protein sequence ID" value="PKU98429.1"/>
    <property type="molecule type" value="Genomic_DNA"/>
</dbReference>
<keyword evidence="1" id="KW-0805">Transcription regulation</keyword>
<evidence type="ECO:0000256" key="3">
    <source>
        <dbReference type="ARBA" id="ARBA00023163"/>
    </source>
</evidence>
<dbReference type="AlphaFoldDB" id="A0A2N3QYY3"/>
<dbReference type="PANTHER" id="PTHR30055:SF234">
    <property type="entry name" value="HTH-TYPE TRANSCRIPTIONAL REGULATOR BETI"/>
    <property type="match status" value="1"/>
</dbReference>
<dbReference type="GO" id="GO:0003700">
    <property type="term" value="F:DNA-binding transcription factor activity"/>
    <property type="evidence" value="ECO:0007669"/>
    <property type="project" value="TreeGrafter"/>
</dbReference>
<dbReference type="InterPro" id="IPR050109">
    <property type="entry name" value="HTH-type_TetR-like_transc_reg"/>
</dbReference>
<dbReference type="Proteomes" id="UP000233783">
    <property type="component" value="Unassembled WGS sequence"/>
</dbReference>
<dbReference type="Gene3D" id="1.10.357.10">
    <property type="entry name" value="Tetracycline Repressor, domain 2"/>
    <property type="match status" value="1"/>
</dbReference>
<keyword evidence="2 4" id="KW-0238">DNA-binding</keyword>
<dbReference type="PANTHER" id="PTHR30055">
    <property type="entry name" value="HTH-TYPE TRANSCRIPTIONAL REGULATOR RUTR"/>
    <property type="match status" value="1"/>
</dbReference>
<dbReference type="InterPro" id="IPR001647">
    <property type="entry name" value="HTH_TetR"/>
</dbReference>
<accession>A0A2N3QYY3</accession>
<keyword evidence="3" id="KW-0804">Transcription</keyword>
<proteinExistence type="predicted"/>
<dbReference type="PRINTS" id="PR00455">
    <property type="entry name" value="HTHTETR"/>
</dbReference>
<gene>
    <name evidence="6" type="ORF">CQR56_0199</name>
</gene>
<feature type="DNA-binding region" description="H-T-H motif" evidence="4">
    <location>
        <begin position="73"/>
        <end position="92"/>
    </location>
</feature>
<evidence type="ECO:0000256" key="4">
    <source>
        <dbReference type="PROSITE-ProRule" id="PRU00335"/>
    </source>
</evidence>
<sequence>MTLAAWQQILDQHGVAASGRPKPILASHEVTVRDTTSAKRFEKRKRMTQEERHLQILRAASKILAVKGYWGMSLQDISDEIGISEAALYHYIASKEDLLAMVLTEGYDTTESNEFAAFSASAVDADGHRIYYYPRYCLTSPTTRTTISIWCANTCAVSSGSSSRTSSRVCCCSR</sequence>
<dbReference type="Pfam" id="PF00440">
    <property type="entry name" value="TetR_N"/>
    <property type="match status" value="1"/>
</dbReference>